<gene>
    <name evidence="20 22" type="primary">murB</name>
    <name evidence="22" type="ORF">GLIP_3176</name>
</gene>
<dbReference type="InterPro" id="IPR006094">
    <property type="entry name" value="Oxid_FAD_bind_N"/>
</dbReference>
<dbReference type="GO" id="GO:0009252">
    <property type="term" value="P:peptidoglycan biosynthetic process"/>
    <property type="evidence" value="ECO:0007669"/>
    <property type="project" value="UniProtKB-UniRule"/>
</dbReference>
<dbReference type="GO" id="GO:0051301">
    <property type="term" value="P:cell division"/>
    <property type="evidence" value="ECO:0007669"/>
    <property type="project" value="UniProtKB-KW"/>
</dbReference>
<dbReference type="InterPro" id="IPR036318">
    <property type="entry name" value="FAD-bd_PCMH-like_sf"/>
</dbReference>
<evidence type="ECO:0000256" key="8">
    <source>
        <dbReference type="ARBA" id="ARBA00022490"/>
    </source>
</evidence>
<keyword evidence="17 20" id="KW-0961">Cell wall biogenesis/degradation</keyword>
<dbReference type="PANTHER" id="PTHR21071:SF4">
    <property type="entry name" value="UDP-N-ACETYLENOLPYRUVOYLGLUCOSAMINE REDUCTASE"/>
    <property type="match status" value="1"/>
</dbReference>
<evidence type="ECO:0000256" key="18">
    <source>
        <dbReference type="ARBA" id="ARBA00031026"/>
    </source>
</evidence>
<evidence type="ECO:0000256" key="19">
    <source>
        <dbReference type="ARBA" id="ARBA00048914"/>
    </source>
</evidence>
<protein>
    <recommendedName>
        <fullName evidence="7 20">UDP-N-acetylenolpyruvoylglucosamine reductase</fullName>
        <ecNumber evidence="6 20">1.3.1.98</ecNumber>
    </recommendedName>
    <alternativeName>
        <fullName evidence="18 20">UDP-N-acetylmuramate dehydrogenase</fullName>
    </alternativeName>
</protein>
<dbReference type="NCBIfam" id="TIGR00179">
    <property type="entry name" value="murB"/>
    <property type="match status" value="1"/>
</dbReference>
<evidence type="ECO:0000256" key="12">
    <source>
        <dbReference type="ARBA" id="ARBA00022857"/>
    </source>
</evidence>
<feature type="active site" evidence="20">
    <location>
        <position position="152"/>
    </location>
</feature>
<dbReference type="eggNOG" id="COG0812">
    <property type="taxonomic scope" value="Bacteria"/>
</dbReference>
<evidence type="ECO:0000256" key="13">
    <source>
        <dbReference type="ARBA" id="ARBA00022960"/>
    </source>
</evidence>
<keyword evidence="23" id="KW-1185">Reference proteome</keyword>
<proteinExistence type="inferred from homology"/>
<evidence type="ECO:0000313" key="22">
    <source>
        <dbReference type="EMBL" id="GAC15793.1"/>
    </source>
</evidence>
<dbReference type="PANTHER" id="PTHR21071">
    <property type="entry name" value="UDP-N-ACETYLENOLPYRUVOYLGLUCOSAMINE REDUCTASE"/>
    <property type="match status" value="1"/>
</dbReference>
<dbReference type="RefSeq" id="WP_008845598.1">
    <property type="nucleotide sequence ID" value="NZ_BAEN01000061.1"/>
</dbReference>
<evidence type="ECO:0000256" key="20">
    <source>
        <dbReference type="HAMAP-Rule" id="MF_00037"/>
    </source>
</evidence>
<keyword evidence="9 20" id="KW-0132">Cell division</keyword>
<evidence type="ECO:0000256" key="2">
    <source>
        <dbReference type="ARBA" id="ARBA00003921"/>
    </source>
</evidence>
<name>K6YGS0_9ALTE</name>
<comment type="pathway">
    <text evidence="4 20">Cell wall biogenesis; peptidoglycan biosynthesis.</text>
</comment>
<dbReference type="GO" id="GO:0008762">
    <property type="term" value="F:UDP-N-acetylmuramate dehydrogenase activity"/>
    <property type="evidence" value="ECO:0007669"/>
    <property type="project" value="UniProtKB-UniRule"/>
</dbReference>
<accession>K6YGS0</accession>
<dbReference type="STRING" id="1127673.GLIP_3176"/>
<keyword evidence="10 20" id="KW-0285">Flavoprotein</keyword>
<dbReference type="EMBL" id="BAEN01000061">
    <property type="protein sequence ID" value="GAC15793.1"/>
    <property type="molecule type" value="Genomic_DNA"/>
</dbReference>
<evidence type="ECO:0000313" key="23">
    <source>
        <dbReference type="Proteomes" id="UP000006334"/>
    </source>
</evidence>
<dbReference type="GO" id="GO:0071949">
    <property type="term" value="F:FAD binding"/>
    <property type="evidence" value="ECO:0007669"/>
    <property type="project" value="InterPro"/>
</dbReference>
<evidence type="ECO:0000256" key="7">
    <source>
        <dbReference type="ARBA" id="ARBA00015188"/>
    </source>
</evidence>
<comment type="caution">
    <text evidence="22">The sequence shown here is derived from an EMBL/GenBank/DDBJ whole genome shotgun (WGS) entry which is preliminary data.</text>
</comment>
<dbReference type="OrthoDB" id="9804753at2"/>
<evidence type="ECO:0000256" key="14">
    <source>
        <dbReference type="ARBA" id="ARBA00022984"/>
    </source>
</evidence>
<dbReference type="Pfam" id="PF01565">
    <property type="entry name" value="FAD_binding_4"/>
    <property type="match status" value="1"/>
</dbReference>
<dbReference type="SUPFAM" id="SSF56194">
    <property type="entry name" value="Uridine diphospho-N-Acetylenolpyruvylglucosamine reductase, MurB, C-terminal domain"/>
    <property type="match status" value="1"/>
</dbReference>
<evidence type="ECO:0000256" key="10">
    <source>
        <dbReference type="ARBA" id="ARBA00022630"/>
    </source>
</evidence>
<dbReference type="HAMAP" id="MF_00037">
    <property type="entry name" value="MurB"/>
    <property type="match status" value="1"/>
</dbReference>
<evidence type="ECO:0000256" key="3">
    <source>
        <dbReference type="ARBA" id="ARBA00004496"/>
    </source>
</evidence>
<dbReference type="Gene3D" id="3.30.465.10">
    <property type="match status" value="1"/>
</dbReference>
<dbReference type="Pfam" id="PF02873">
    <property type="entry name" value="MurB_C"/>
    <property type="match status" value="1"/>
</dbReference>
<keyword evidence="15 20" id="KW-0560">Oxidoreductase</keyword>
<evidence type="ECO:0000256" key="16">
    <source>
        <dbReference type="ARBA" id="ARBA00023306"/>
    </source>
</evidence>
<comment type="cofactor">
    <cofactor evidence="1 20">
        <name>FAD</name>
        <dbReference type="ChEBI" id="CHEBI:57692"/>
    </cofactor>
</comment>
<sequence>MHSLKSLHTFGLAAQSKHLISLEDDYSQIKNIDGPLWILGEGSNCIFLEDFEGTVLKLQSKGKTLKEHSRHFELTVNAGENWHELVCYCLQNNIDGLENLALIPGSVGAAPIQNIGAYGVELNQFVNRVYFIEIATGKLSSLSNQECQFGYRDSVFKRQLAGKVIITQVVLHIPKQWQACNHYGELSVLKEPDAKQIFDKVVAIRKSKLPDPDEIGNAGSFFKNPLVTNKHFASLQCDWPDMPCYSVDHNSVKVPAAWLIDHLGFKGKQVGGIQCHPNQPLVLTNNGQGTGIELLDLAREIQTNVEDTFSIHLENEVRLVGKKGLVAL</sequence>
<evidence type="ECO:0000256" key="11">
    <source>
        <dbReference type="ARBA" id="ARBA00022827"/>
    </source>
</evidence>
<dbReference type="NCBIfam" id="NF000755">
    <property type="entry name" value="PRK00046.1"/>
    <property type="match status" value="1"/>
</dbReference>
<comment type="similarity">
    <text evidence="5 20">Belongs to the MurB family.</text>
</comment>
<dbReference type="PROSITE" id="PS51387">
    <property type="entry name" value="FAD_PCMH"/>
    <property type="match status" value="1"/>
</dbReference>
<reference evidence="22 23" key="1">
    <citation type="journal article" date="2017" name="Antonie Van Leeuwenhoek">
        <title>Rhizobium rhizosphaerae sp. nov., a novel species isolated from rice rhizosphere.</title>
        <authorList>
            <person name="Zhao J.J."/>
            <person name="Zhang J."/>
            <person name="Zhang R.J."/>
            <person name="Zhang C.W."/>
            <person name="Yin H.Q."/>
            <person name="Zhang X.X."/>
        </authorList>
    </citation>
    <scope>NUCLEOTIDE SEQUENCE [LARGE SCALE GENOMIC DNA]</scope>
    <source>
        <strain evidence="22 23">E3</strain>
    </source>
</reference>
<dbReference type="SUPFAM" id="SSF56176">
    <property type="entry name" value="FAD-binding/transporter-associated domain-like"/>
    <property type="match status" value="1"/>
</dbReference>
<evidence type="ECO:0000256" key="17">
    <source>
        <dbReference type="ARBA" id="ARBA00023316"/>
    </source>
</evidence>
<evidence type="ECO:0000256" key="9">
    <source>
        <dbReference type="ARBA" id="ARBA00022618"/>
    </source>
</evidence>
<comment type="catalytic activity">
    <reaction evidence="19 20">
        <text>UDP-N-acetyl-alpha-D-muramate + NADP(+) = UDP-N-acetyl-3-O-(1-carboxyvinyl)-alpha-D-glucosamine + NADPH + H(+)</text>
        <dbReference type="Rhea" id="RHEA:12248"/>
        <dbReference type="ChEBI" id="CHEBI:15378"/>
        <dbReference type="ChEBI" id="CHEBI:57783"/>
        <dbReference type="ChEBI" id="CHEBI:58349"/>
        <dbReference type="ChEBI" id="CHEBI:68483"/>
        <dbReference type="ChEBI" id="CHEBI:70757"/>
        <dbReference type="EC" id="1.3.1.98"/>
    </reaction>
</comment>
<comment type="function">
    <text evidence="2 20">Cell wall formation.</text>
</comment>
<dbReference type="EC" id="1.3.1.98" evidence="6 20"/>
<keyword evidence="16 20" id="KW-0131">Cell cycle</keyword>
<dbReference type="InterPro" id="IPR003170">
    <property type="entry name" value="MurB"/>
</dbReference>
<dbReference type="InterPro" id="IPR016166">
    <property type="entry name" value="FAD-bd_PCMH"/>
</dbReference>
<dbReference type="InterPro" id="IPR016167">
    <property type="entry name" value="FAD-bd_PCMH_sub1"/>
</dbReference>
<evidence type="ECO:0000256" key="1">
    <source>
        <dbReference type="ARBA" id="ARBA00001974"/>
    </source>
</evidence>
<feature type="active site" description="Proton donor" evidence="20">
    <location>
        <position position="220"/>
    </location>
</feature>
<dbReference type="GO" id="GO:0071555">
    <property type="term" value="P:cell wall organization"/>
    <property type="evidence" value="ECO:0007669"/>
    <property type="project" value="UniProtKB-KW"/>
</dbReference>
<keyword evidence="11 20" id="KW-0274">FAD</keyword>
<organism evidence="22 23">
    <name type="scientific">Aliiglaciecola lipolytica E3</name>
    <dbReference type="NCBI Taxonomy" id="1127673"/>
    <lineage>
        <taxon>Bacteria</taxon>
        <taxon>Pseudomonadati</taxon>
        <taxon>Pseudomonadota</taxon>
        <taxon>Gammaproteobacteria</taxon>
        <taxon>Alteromonadales</taxon>
        <taxon>Alteromonadaceae</taxon>
        <taxon>Aliiglaciecola</taxon>
    </lineage>
</organism>
<dbReference type="GO" id="GO:0008360">
    <property type="term" value="P:regulation of cell shape"/>
    <property type="evidence" value="ECO:0007669"/>
    <property type="project" value="UniProtKB-KW"/>
</dbReference>
<feature type="domain" description="FAD-binding PCMH-type" evidence="21">
    <location>
        <begin position="10"/>
        <end position="176"/>
    </location>
</feature>
<dbReference type="UniPathway" id="UPA00219"/>
<dbReference type="Gene3D" id="3.30.43.10">
    <property type="entry name" value="Uridine Diphospho-n-acetylenolpyruvylglucosamine Reductase, domain 2"/>
    <property type="match status" value="1"/>
</dbReference>
<dbReference type="GO" id="GO:0005829">
    <property type="term" value="C:cytosol"/>
    <property type="evidence" value="ECO:0007669"/>
    <property type="project" value="TreeGrafter"/>
</dbReference>
<dbReference type="AlphaFoldDB" id="K6YGS0"/>
<feature type="active site" evidence="20">
    <location>
        <position position="316"/>
    </location>
</feature>
<dbReference type="Gene3D" id="3.90.78.10">
    <property type="entry name" value="UDP-N-acetylenolpyruvoylglucosamine reductase, C-terminal domain"/>
    <property type="match status" value="1"/>
</dbReference>
<dbReference type="InterPro" id="IPR011601">
    <property type="entry name" value="MurB_C"/>
</dbReference>
<evidence type="ECO:0000256" key="4">
    <source>
        <dbReference type="ARBA" id="ARBA00004752"/>
    </source>
</evidence>
<comment type="subcellular location">
    <subcellularLocation>
        <location evidence="3 20">Cytoplasm</location>
    </subcellularLocation>
</comment>
<keyword evidence="12 20" id="KW-0521">NADP</keyword>
<dbReference type="InterPro" id="IPR016169">
    <property type="entry name" value="FAD-bd_PCMH_sub2"/>
</dbReference>
<keyword evidence="14 20" id="KW-0573">Peptidoglycan synthesis</keyword>
<evidence type="ECO:0000256" key="5">
    <source>
        <dbReference type="ARBA" id="ARBA00010485"/>
    </source>
</evidence>
<evidence type="ECO:0000256" key="15">
    <source>
        <dbReference type="ARBA" id="ARBA00023002"/>
    </source>
</evidence>
<dbReference type="Proteomes" id="UP000006334">
    <property type="component" value="Unassembled WGS sequence"/>
</dbReference>
<evidence type="ECO:0000259" key="21">
    <source>
        <dbReference type="PROSITE" id="PS51387"/>
    </source>
</evidence>
<evidence type="ECO:0000256" key="6">
    <source>
        <dbReference type="ARBA" id="ARBA00012518"/>
    </source>
</evidence>
<keyword evidence="13 20" id="KW-0133">Cell shape</keyword>
<keyword evidence="8 20" id="KW-0963">Cytoplasm</keyword>
<dbReference type="InterPro" id="IPR036635">
    <property type="entry name" value="MurB_C_sf"/>
</dbReference>